<reference evidence="2" key="1">
    <citation type="submission" date="2017-04" db="EMBL/GenBank/DDBJ databases">
        <title>Genome deletions in a multicellular cyanobacterial endosymbiont for morphological adaptation in marine diatoms.</title>
        <authorList>
            <person name="Wang Y."/>
            <person name="Gao H."/>
            <person name="Li R."/>
            <person name="Xu X."/>
        </authorList>
    </citation>
    <scope>NUCLEOTIDE SEQUENCE</scope>
    <source>
        <strain evidence="2">FACHB 800</strain>
    </source>
</reference>
<name>A0A975TCR2_9NOST</name>
<dbReference type="InterPro" id="IPR052892">
    <property type="entry name" value="NA-targeting_endonuclease"/>
</dbReference>
<evidence type="ECO:0000313" key="3">
    <source>
        <dbReference type="Proteomes" id="UP000683511"/>
    </source>
</evidence>
<evidence type="ECO:0000313" key="2">
    <source>
        <dbReference type="EMBL" id="QXE26299.1"/>
    </source>
</evidence>
<dbReference type="Pfam" id="PF01844">
    <property type="entry name" value="HNH"/>
    <property type="match status" value="1"/>
</dbReference>
<gene>
    <name evidence="2" type="ORF">B6N60_05030</name>
</gene>
<dbReference type="SMART" id="SM00507">
    <property type="entry name" value="HNHc"/>
    <property type="match status" value="1"/>
</dbReference>
<protein>
    <recommendedName>
        <fullName evidence="1">HNH nuclease domain-containing protein</fullName>
    </recommendedName>
</protein>
<dbReference type="GO" id="GO:0008270">
    <property type="term" value="F:zinc ion binding"/>
    <property type="evidence" value="ECO:0007669"/>
    <property type="project" value="InterPro"/>
</dbReference>
<accession>A0A975TCR2</accession>
<dbReference type="CDD" id="cd00085">
    <property type="entry name" value="HNHc"/>
    <property type="match status" value="1"/>
</dbReference>
<dbReference type="EMBL" id="CP021056">
    <property type="protein sequence ID" value="QXE26299.1"/>
    <property type="molecule type" value="Genomic_DNA"/>
</dbReference>
<dbReference type="Gene3D" id="1.10.30.50">
    <property type="match status" value="1"/>
</dbReference>
<evidence type="ECO:0000259" key="1">
    <source>
        <dbReference type="SMART" id="SM00507"/>
    </source>
</evidence>
<organism evidence="2 3">
    <name type="scientific">Richelia sinica FACHB-800</name>
    <dbReference type="NCBI Taxonomy" id="1357546"/>
    <lineage>
        <taxon>Bacteria</taxon>
        <taxon>Bacillati</taxon>
        <taxon>Cyanobacteriota</taxon>
        <taxon>Cyanophyceae</taxon>
        <taxon>Nostocales</taxon>
        <taxon>Nostocaceae</taxon>
        <taxon>Richelia</taxon>
    </lineage>
</organism>
<dbReference type="GO" id="GO:0003676">
    <property type="term" value="F:nucleic acid binding"/>
    <property type="evidence" value="ECO:0007669"/>
    <property type="project" value="InterPro"/>
</dbReference>
<dbReference type="InterPro" id="IPR003615">
    <property type="entry name" value="HNH_nuc"/>
</dbReference>
<proteinExistence type="predicted"/>
<dbReference type="GO" id="GO:0004519">
    <property type="term" value="F:endonuclease activity"/>
    <property type="evidence" value="ECO:0007669"/>
    <property type="project" value="InterPro"/>
</dbReference>
<feature type="domain" description="HNH nuclease" evidence="1">
    <location>
        <begin position="39"/>
        <end position="87"/>
    </location>
</feature>
<keyword evidence="3" id="KW-1185">Reference proteome</keyword>
<dbReference type="RefSeq" id="WP_190602145.1">
    <property type="nucleotide sequence ID" value="NZ_CP021056.1"/>
</dbReference>
<dbReference type="PANTHER" id="PTHR33877:SF2">
    <property type="entry name" value="OS07G0170200 PROTEIN"/>
    <property type="match status" value="1"/>
</dbReference>
<dbReference type="KEGG" id="rsin:B6N60_05030"/>
<sequence length="129" mass="14709">MVKIHRFLQGKKVIKRAKSATTNAQSVINDSAYYSLQPIERLKSKFSYGCAYCGSKESVGLDHFIPVSKGGPDCLVNFIPACDSCNTKKRNLDPKIWYKSQSFYSPQRWQMILEVLGKTESNYNRIPHL</sequence>
<dbReference type="Proteomes" id="UP000683511">
    <property type="component" value="Chromosome"/>
</dbReference>
<dbReference type="InterPro" id="IPR002711">
    <property type="entry name" value="HNH"/>
</dbReference>
<dbReference type="AlphaFoldDB" id="A0A975TCR2"/>
<dbReference type="PANTHER" id="PTHR33877">
    <property type="entry name" value="SLL1193 PROTEIN"/>
    <property type="match status" value="1"/>
</dbReference>